<evidence type="ECO:0000313" key="3">
    <source>
        <dbReference type="Proteomes" id="UP001176059"/>
    </source>
</evidence>
<keyword evidence="3" id="KW-1185">Reference proteome</keyword>
<dbReference type="InterPro" id="IPR036291">
    <property type="entry name" value="NAD(P)-bd_dom_sf"/>
</dbReference>
<reference evidence="2" key="1">
    <citation type="submission" date="2022-08" db="EMBL/GenBank/DDBJ databases">
        <authorList>
            <consortium name="DOE Joint Genome Institute"/>
            <person name="Min B."/>
            <person name="Sierra-Patev S."/>
            <person name="Naranjo-Ortiz M."/>
            <person name="Looney B."/>
            <person name="Konkel Z."/>
            <person name="Slot J.C."/>
            <person name="Sakamoto Y."/>
            <person name="Steenwyk J.L."/>
            <person name="Rokas A."/>
            <person name="Carro J."/>
            <person name="Camarero S."/>
            <person name="Ferreira P."/>
            <person name="Molpeceres G."/>
            <person name="Ruiz-duenas F.J."/>
            <person name="Serrano A."/>
            <person name="Henrissat B."/>
            <person name="Drula E."/>
            <person name="Hughes K.W."/>
            <person name="Mata J.L."/>
            <person name="Ishikawa N.K."/>
            <person name="Vargas-Isla R."/>
            <person name="Ushijima S."/>
            <person name="Smith C.A."/>
            <person name="Ahrendt S."/>
            <person name="Andreopoulos W."/>
            <person name="He G."/>
            <person name="LaButti K."/>
            <person name="Lipzen A."/>
            <person name="Ng V."/>
            <person name="Riley R."/>
            <person name="Sandor L."/>
            <person name="Barry K."/>
            <person name="Martinez A.T."/>
            <person name="Xiao Y."/>
            <person name="Gibbons J.G."/>
            <person name="Terashima K."/>
            <person name="Hibbett D.S."/>
            <person name="Grigoriev I.V."/>
        </authorList>
    </citation>
    <scope>NUCLEOTIDE SEQUENCE</scope>
    <source>
        <strain evidence="2">ET3784</strain>
    </source>
</reference>
<dbReference type="AlphaFoldDB" id="A0AA38J689"/>
<accession>A0AA38J689</accession>
<proteinExistence type="predicted"/>
<dbReference type="Proteomes" id="UP001176059">
    <property type="component" value="Unassembled WGS sequence"/>
</dbReference>
<dbReference type="InterPro" id="IPR016040">
    <property type="entry name" value="NAD(P)-bd_dom"/>
</dbReference>
<comment type="caution">
    <text evidence="2">The sequence shown here is derived from an EMBL/GenBank/DDBJ whole genome shotgun (WGS) entry which is preliminary data.</text>
</comment>
<sequence>MTSEFTLSPHRSTAELTTTLSMVRVLVLGGHGKVALQMTKILAAHNHKVTSVIRNPDHTKDIIDQYPENPSLIDPVMASIEETDEEGAKKLMEGIQWVVWSAGAGGKGGPERTKAVDEIAAKRFIKAALLAPSVTKFLMVSASSSRRSPASYWTESDIGTFKKTWESIGVYSEAKTVADEYLYDESRKSPKSNWVDICLRPGSLSDNPGTGKVDLGKAKLGGSVPREDVAAVAVELLEKENGGGLWVDLIGGSEPIGQAVERVVSQRITSRE</sequence>
<evidence type="ECO:0000313" key="2">
    <source>
        <dbReference type="EMBL" id="KAJ3711883.1"/>
    </source>
</evidence>
<feature type="domain" description="NAD(P)-binding" evidence="1">
    <location>
        <begin position="29"/>
        <end position="239"/>
    </location>
</feature>
<dbReference type="EMBL" id="JANVFO010000113">
    <property type="protein sequence ID" value="KAJ3711883.1"/>
    <property type="molecule type" value="Genomic_DNA"/>
</dbReference>
<evidence type="ECO:0000259" key="1">
    <source>
        <dbReference type="Pfam" id="PF13460"/>
    </source>
</evidence>
<protein>
    <recommendedName>
        <fullName evidence="1">NAD(P)-binding domain-containing protein</fullName>
    </recommendedName>
</protein>
<dbReference type="SUPFAM" id="SSF51735">
    <property type="entry name" value="NAD(P)-binding Rossmann-fold domains"/>
    <property type="match status" value="1"/>
</dbReference>
<dbReference type="PANTHER" id="PTHR15020:SF50">
    <property type="entry name" value="UPF0659 PROTEIN YMR090W"/>
    <property type="match status" value="1"/>
</dbReference>
<dbReference type="PANTHER" id="PTHR15020">
    <property type="entry name" value="FLAVIN REDUCTASE-RELATED"/>
    <property type="match status" value="1"/>
</dbReference>
<reference evidence="2" key="2">
    <citation type="journal article" date="2023" name="Proc. Natl. Acad. Sci. U.S.A.">
        <title>A global phylogenomic analysis of the shiitake genus Lentinula.</title>
        <authorList>
            <person name="Sierra-Patev S."/>
            <person name="Min B."/>
            <person name="Naranjo-Ortiz M."/>
            <person name="Looney B."/>
            <person name="Konkel Z."/>
            <person name="Slot J.C."/>
            <person name="Sakamoto Y."/>
            <person name="Steenwyk J.L."/>
            <person name="Rokas A."/>
            <person name="Carro J."/>
            <person name="Camarero S."/>
            <person name="Ferreira P."/>
            <person name="Molpeceres G."/>
            <person name="Ruiz-Duenas F.J."/>
            <person name="Serrano A."/>
            <person name="Henrissat B."/>
            <person name="Drula E."/>
            <person name="Hughes K.W."/>
            <person name="Mata J.L."/>
            <person name="Ishikawa N.K."/>
            <person name="Vargas-Isla R."/>
            <person name="Ushijima S."/>
            <person name="Smith C.A."/>
            <person name="Donoghue J."/>
            <person name="Ahrendt S."/>
            <person name="Andreopoulos W."/>
            <person name="He G."/>
            <person name="LaButti K."/>
            <person name="Lipzen A."/>
            <person name="Ng V."/>
            <person name="Riley R."/>
            <person name="Sandor L."/>
            <person name="Barry K."/>
            <person name="Martinez A.T."/>
            <person name="Xiao Y."/>
            <person name="Gibbons J.G."/>
            <person name="Terashima K."/>
            <person name="Grigoriev I.V."/>
            <person name="Hibbett D."/>
        </authorList>
    </citation>
    <scope>NUCLEOTIDE SEQUENCE</scope>
    <source>
        <strain evidence="2">ET3784</strain>
    </source>
</reference>
<name>A0AA38J689_9AGAR</name>
<gene>
    <name evidence="2" type="ORF">DFJ43DRAFT_1107038</name>
</gene>
<dbReference type="Gene3D" id="3.40.50.720">
    <property type="entry name" value="NAD(P)-binding Rossmann-like Domain"/>
    <property type="match status" value="1"/>
</dbReference>
<dbReference type="Pfam" id="PF13460">
    <property type="entry name" value="NAD_binding_10"/>
    <property type="match status" value="1"/>
</dbReference>
<organism evidence="2 3">
    <name type="scientific">Lentinula guzmanii</name>
    <dbReference type="NCBI Taxonomy" id="2804957"/>
    <lineage>
        <taxon>Eukaryota</taxon>
        <taxon>Fungi</taxon>
        <taxon>Dikarya</taxon>
        <taxon>Basidiomycota</taxon>
        <taxon>Agaricomycotina</taxon>
        <taxon>Agaricomycetes</taxon>
        <taxon>Agaricomycetidae</taxon>
        <taxon>Agaricales</taxon>
        <taxon>Marasmiineae</taxon>
        <taxon>Omphalotaceae</taxon>
        <taxon>Lentinula</taxon>
    </lineage>
</organism>